<dbReference type="InterPro" id="IPR050767">
    <property type="entry name" value="Sel1_AlgK"/>
</dbReference>
<dbReference type="EMBL" id="JAPFFF010000059">
    <property type="protein sequence ID" value="KAK8837531.1"/>
    <property type="molecule type" value="Genomic_DNA"/>
</dbReference>
<comment type="similarity">
    <text evidence="4">Belongs to the sel-1 family.</text>
</comment>
<reference evidence="8 9" key="1">
    <citation type="submission" date="2024-04" db="EMBL/GenBank/DDBJ databases">
        <title>Tritrichomonas musculus Genome.</title>
        <authorList>
            <person name="Alves-Ferreira E."/>
            <person name="Grigg M."/>
            <person name="Lorenzi H."/>
            <person name="Galac M."/>
        </authorList>
    </citation>
    <scope>NUCLEOTIDE SEQUENCE [LARGE SCALE GENOMIC DNA]</scope>
    <source>
        <strain evidence="8 9">EAF2021</strain>
    </source>
</reference>
<dbReference type="InterPro" id="IPR011990">
    <property type="entry name" value="TPR-like_helical_dom_sf"/>
</dbReference>
<evidence type="ECO:0000259" key="7">
    <source>
        <dbReference type="PROSITE" id="PS50011"/>
    </source>
</evidence>
<evidence type="ECO:0000256" key="4">
    <source>
        <dbReference type="ARBA" id="ARBA00038101"/>
    </source>
</evidence>
<dbReference type="PROSITE" id="PS50011">
    <property type="entry name" value="PROTEIN_KINASE_DOM"/>
    <property type="match status" value="1"/>
</dbReference>
<dbReference type="PROSITE" id="PS00108">
    <property type="entry name" value="PROTEIN_KINASE_ST"/>
    <property type="match status" value="1"/>
</dbReference>
<evidence type="ECO:0000256" key="3">
    <source>
        <dbReference type="ARBA" id="ARBA00022840"/>
    </source>
</evidence>
<evidence type="ECO:0000256" key="6">
    <source>
        <dbReference type="SAM" id="Coils"/>
    </source>
</evidence>
<dbReference type="PANTHER" id="PTHR11102:SF160">
    <property type="entry name" value="ERAD-ASSOCIATED E3 UBIQUITIN-PROTEIN LIGASE COMPONENT HRD3"/>
    <property type="match status" value="1"/>
</dbReference>
<keyword evidence="1" id="KW-0808">Transferase</keyword>
<evidence type="ECO:0000256" key="5">
    <source>
        <dbReference type="PROSITE-ProRule" id="PRU10141"/>
    </source>
</evidence>
<proteinExistence type="inferred from homology"/>
<organism evidence="8 9">
    <name type="scientific">Tritrichomonas musculus</name>
    <dbReference type="NCBI Taxonomy" id="1915356"/>
    <lineage>
        <taxon>Eukaryota</taxon>
        <taxon>Metamonada</taxon>
        <taxon>Parabasalia</taxon>
        <taxon>Tritrichomonadida</taxon>
        <taxon>Tritrichomonadidae</taxon>
        <taxon>Tritrichomonas</taxon>
    </lineage>
</organism>
<keyword evidence="1" id="KW-0418">Kinase</keyword>
<accession>A0ABR2GV39</accession>
<keyword evidence="1" id="KW-0723">Serine/threonine-protein kinase</keyword>
<dbReference type="PANTHER" id="PTHR11102">
    <property type="entry name" value="SEL-1-LIKE PROTEIN"/>
    <property type="match status" value="1"/>
</dbReference>
<dbReference type="SMART" id="SM00220">
    <property type="entry name" value="S_TKc"/>
    <property type="match status" value="1"/>
</dbReference>
<comment type="caution">
    <text evidence="8">The sequence shown here is derived from an EMBL/GenBank/DDBJ whole genome shotgun (WGS) entry which is preliminary data.</text>
</comment>
<feature type="coiled-coil region" evidence="6">
    <location>
        <begin position="324"/>
        <end position="351"/>
    </location>
</feature>
<dbReference type="InterPro" id="IPR001245">
    <property type="entry name" value="Ser-Thr/Tyr_kinase_cat_dom"/>
</dbReference>
<dbReference type="PRINTS" id="PR00109">
    <property type="entry name" value="TYRKINASE"/>
</dbReference>
<evidence type="ECO:0000256" key="1">
    <source>
        <dbReference type="ARBA" id="ARBA00022527"/>
    </source>
</evidence>
<evidence type="ECO:0000313" key="9">
    <source>
        <dbReference type="Proteomes" id="UP001470230"/>
    </source>
</evidence>
<evidence type="ECO:0000313" key="8">
    <source>
        <dbReference type="EMBL" id="KAK8837531.1"/>
    </source>
</evidence>
<dbReference type="InterPro" id="IPR011009">
    <property type="entry name" value="Kinase-like_dom_sf"/>
</dbReference>
<keyword evidence="9" id="KW-1185">Reference proteome</keyword>
<gene>
    <name evidence="8" type="ORF">M9Y10_036529</name>
</gene>
<dbReference type="InterPro" id="IPR008271">
    <property type="entry name" value="Ser/Thr_kinase_AS"/>
</dbReference>
<dbReference type="Proteomes" id="UP001470230">
    <property type="component" value="Unassembled WGS sequence"/>
</dbReference>
<dbReference type="InterPro" id="IPR000719">
    <property type="entry name" value="Prot_kinase_dom"/>
</dbReference>
<dbReference type="Gene3D" id="1.10.510.10">
    <property type="entry name" value="Transferase(Phosphotransferase) domain 1"/>
    <property type="match status" value="1"/>
</dbReference>
<dbReference type="Pfam" id="PF08238">
    <property type="entry name" value="Sel1"/>
    <property type="match status" value="9"/>
</dbReference>
<keyword evidence="3 5" id="KW-0067">ATP-binding</keyword>
<dbReference type="SUPFAM" id="SSF56112">
    <property type="entry name" value="Protein kinase-like (PK-like)"/>
    <property type="match status" value="1"/>
</dbReference>
<sequence>MNFNGVFFNTREFNIIGDPIGKGSFSKVYIAENEENERFAAKIIQNDENVDGDTQLQIFIESMLLHKLNHPSIVKFKGLNFRSISDPGKFEPTIITEYLPYGSLNNLLDNNRKHPDLNWTATKKYINLLGITDGMRYLHEHRIIHRDLKPENILIDSNYYPVICDFGLSIFIPEELRKSASLTMSRDFGTPLYNAPELFEGTGKYNISVDVFSFALIAYEIITGKSVFDEFGRPKTLFILQEKKVNGIRPSFTENVTEKMKELLSKCWSNNIDDRPSFDEIFNLLSNDFSYFKEKLNETEIRNFLNRLHEETKEPLDETLSGSNGKLKSTITDLQEKITKLKESFKKENQLSNDNLSLALNHLHGNQKEKNIKQAIAYLRASSNDGNSCASYLLGLFYENGEGFEKSFEKAAKYYRKMEKQGNSSGINRIGYCYENGFCVDQDYSKAIQYYKSACNLNNPSAFTNLGRLFEKGIGVEKDYSKTFKLYKKGSKLGSSSSFNSLGMLYNSGLGVDVDYSKAVKYFTEATKLGNAIGIFNLANHYEKGIGVEKDYTKAIELYEKAGNLGNANALFNLGNLYLNGIGVSKSVSKAIDYFEKSAGYGNSTAYYNLAVIYQKGNGVKQDIKKAVFYFEKAADSGNLFALKNLAFMYSKGQSVAKDVNKAREYFQRAASLGDLVAKEELKKLQK</sequence>
<feature type="binding site" evidence="5">
    <location>
        <position position="42"/>
    </location>
    <ligand>
        <name>ATP</name>
        <dbReference type="ChEBI" id="CHEBI:30616"/>
    </ligand>
</feature>
<dbReference type="Pfam" id="PF00069">
    <property type="entry name" value="Pkinase"/>
    <property type="match status" value="1"/>
</dbReference>
<name>A0ABR2GV39_9EUKA</name>
<dbReference type="SMART" id="SM00671">
    <property type="entry name" value="SEL1"/>
    <property type="match status" value="9"/>
</dbReference>
<dbReference type="InterPro" id="IPR006597">
    <property type="entry name" value="Sel1-like"/>
</dbReference>
<dbReference type="InterPro" id="IPR017441">
    <property type="entry name" value="Protein_kinase_ATP_BS"/>
</dbReference>
<keyword evidence="2 5" id="KW-0547">Nucleotide-binding</keyword>
<dbReference type="SUPFAM" id="SSF81901">
    <property type="entry name" value="HCP-like"/>
    <property type="match status" value="2"/>
</dbReference>
<keyword evidence="6" id="KW-0175">Coiled coil</keyword>
<feature type="domain" description="Protein kinase" evidence="7">
    <location>
        <begin position="14"/>
        <end position="292"/>
    </location>
</feature>
<dbReference type="PROSITE" id="PS00107">
    <property type="entry name" value="PROTEIN_KINASE_ATP"/>
    <property type="match status" value="1"/>
</dbReference>
<evidence type="ECO:0000256" key="2">
    <source>
        <dbReference type="ARBA" id="ARBA00022741"/>
    </source>
</evidence>
<dbReference type="Gene3D" id="1.25.40.10">
    <property type="entry name" value="Tetratricopeptide repeat domain"/>
    <property type="match status" value="2"/>
</dbReference>
<protein>
    <recommendedName>
        <fullName evidence="7">Protein kinase domain-containing protein</fullName>
    </recommendedName>
</protein>